<accession>A0ABQ4EF53</accession>
<keyword evidence="4" id="KW-1185">Reference proteome</keyword>
<name>A0ABQ4EF53_9ACTN</name>
<comment type="caution">
    <text evidence="3">The sequence shown here is derived from an EMBL/GenBank/DDBJ whole genome shotgun (WGS) entry which is preliminary data.</text>
</comment>
<evidence type="ECO:0000313" key="4">
    <source>
        <dbReference type="Proteomes" id="UP000646749"/>
    </source>
</evidence>
<proteinExistence type="predicted"/>
<sequence length="196" mass="21226">MTIDWSTLDWADPPAWIAAVISLGAGAIALRALRHSRMSAEASTRSADASTESAESAKISAQAAVRQAAAAERQVELAEAALKLAEESAARSSSTTKTELVTESLTGPKPPYVAWWVEHQQNQGYRLRNIGTDTARNVEVDRSRIKCVFRGDFPVAELPPNASVKILLSPMLNATKPGELWVRWEGHPGWMAVPVP</sequence>
<protein>
    <submittedName>
        <fullName evidence="3">Uncharacterized protein</fullName>
    </submittedName>
</protein>
<organism evidence="3 4">
    <name type="scientific">Plantactinospora endophytica</name>
    <dbReference type="NCBI Taxonomy" id="673535"/>
    <lineage>
        <taxon>Bacteria</taxon>
        <taxon>Bacillati</taxon>
        <taxon>Actinomycetota</taxon>
        <taxon>Actinomycetes</taxon>
        <taxon>Micromonosporales</taxon>
        <taxon>Micromonosporaceae</taxon>
        <taxon>Plantactinospora</taxon>
    </lineage>
</organism>
<dbReference type="RefSeq" id="WP_203871617.1">
    <property type="nucleotide sequence ID" value="NZ_BONW01000062.1"/>
</dbReference>
<keyword evidence="2" id="KW-1133">Transmembrane helix</keyword>
<dbReference type="EMBL" id="BONW01000062">
    <property type="protein sequence ID" value="GIG93348.1"/>
    <property type="molecule type" value="Genomic_DNA"/>
</dbReference>
<keyword evidence="2" id="KW-0472">Membrane</keyword>
<evidence type="ECO:0000313" key="3">
    <source>
        <dbReference type="EMBL" id="GIG93348.1"/>
    </source>
</evidence>
<keyword evidence="2" id="KW-0812">Transmembrane</keyword>
<reference evidence="3 4" key="1">
    <citation type="submission" date="2021-01" db="EMBL/GenBank/DDBJ databases">
        <title>Whole genome shotgun sequence of Plantactinospora endophytica NBRC 110450.</title>
        <authorList>
            <person name="Komaki H."/>
            <person name="Tamura T."/>
        </authorList>
    </citation>
    <scope>NUCLEOTIDE SEQUENCE [LARGE SCALE GENOMIC DNA]</scope>
    <source>
        <strain evidence="3 4">NBRC 110450</strain>
    </source>
</reference>
<evidence type="ECO:0000256" key="2">
    <source>
        <dbReference type="SAM" id="Phobius"/>
    </source>
</evidence>
<keyword evidence="1" id="KW-0175">Coiled coil</keyword>
<feature type="coiled-coil region" evidence="1">
    <location>
        <begin position="54"/>
        <end position="88"/>
    </location>
</feature>
<gene>
    <name evidence="3" type="ORF">Pen02_82840</name>
</gene>
<dbReference type="Proteomes" id="UP000646749">
    <property type="component" value="Unassembled WGS sequence"/>
</dbReference>
<evidence type="ECO:0000256" key="1">
    <source>
        <dbReference type="SAM" id="Coils"/>
    </source>
</evidence>
<feature type="transmembrane region" description="Helical" evidence="2">
    <location>
        <begin position="15"/>
        <end position="33"/>
    </location>
</feature>